<evidence type="ECO:0000313" key="5">
    <source>
        <dbReference type="EMBL" id="KKK27000.1"/>
    </source>
</evidence>
<dbReference type="EMBL" id="JZBS01000163">
    <property type="protein sequence ID" value="KKK27000.1"/>
    <property type="molecule type" value="Genomic_DNA"/>
</dbReference>
<evidence type="ECO:0000256" key="4">
    <source>
        <dbReference type="SAM" id="MobiDB-lite"/>
    </source>
</evidence>
<reference evidence="5 6" key="1">
    <citation type="submission" date="2015-02" db="EMBL/GenBank/DDBJ databases">
        <title>Draft Genome Sequences of Two Closely-Related Aflatoxigenic Aspergillus Species Obtained from the Cote d'Ivoire.</title>
        <authorList>
            <person name="Moore G.G."/>
            <person name="Beltz S.B."/>
            <person name="Mack B.M."/>
        </authorList>
    </citation>
    <scope>NUCLEOTIDE SEQUENCE [LARGE SCALE GENOMIC DNA]</scope>
    <source>
        <strain evidence="5 6">SRRC1468</strain>
    </source>
</reference>
<evidence type="ECO:0000313" key="6">
    <source>
        <dbReference type="Proteomes" id="UP000034291"/>
    </source>
</evidence>
<feature type="compositionally biased region" description="Polar residues" evidence="4">
    <location>
        <begin position="56"/>
        <end position="70"/>
    </location>
</feature>
<dbReference type="Pfam" id="PF17144">
    <property type="entry name" value="Ribosomal_L5e"/>
    <property type="match status" value="1"/>
</dbReference>
<sequence length="70" mass="8086">GQGDVGTAGKSQVKNSAYYSRYQTKYRRRREGKTDYYARKRLITQAKLRSRPRRTPSASQTSPVFRAQSL</sequence>
<dbReference type="SUPFAM" id="SSF53137">
    <property type="entry name" value="Translational machinery components"/>
    <property type="match status" value="1"/>
</dbReference>
<dbReference type="PANTHER" id="PTHR23410">
    <property type="entry name" value="RIBOSOMAL PROTEIN L5-RELATED"/>
    <property type="match status" value="1"/>
</dbReference>
<dbReference type="InterPro" id="IPR005485">
    <property type="entry name" value="Rbsml_uL18_euk_arch"/>
</dbReference>
<evidence type="ECO:0000256" key="2">
    <source>
        <dbReference type="ARBA" id="ARBA00022980"/>
    </source>
</evidence>
<feature type="region of interest" description="Disordered" evidence="4">
    <location>
        <begin position="47"/>
        <end position="70"/>
    </location>
</feature>
<dbReference type="PANTHER" id="PTHR23410:SF12">
    <property type="entry name" value="LARGE RIBOSOMAL SUBUNIT PROTEIN UL18"/>
    <property type="match status" value="1"/>
</dbReference>
<comment type="similarity">
    <text evidence="1">Belongs to the universal ribosomal protein uL18 family.</text>
</comment>
<comment type="caution">
    <text evidence="5">The sequence shown here is derived from an EMBL/GenBank/DDBJ whole genome shotgun (WGS) entry which is preliminary data.</text>
</comment>
<gene>
    <name evidence="5" type="ORF">ARAM_007729</name>
</gene>
<dbReference type="STRING" id="308745.A0A0F8XBT2"/>
<dbReference type="GO" id="GO:0022625">
    <property type="term" value="C:cytosolic large ribosomal subunit"/>
    <property type="evidence" value="ECO:0007669"/>
    <property type="project" value="TreeGrafter"/>
</dbReference>
<keyword evidence="3" id="KW-0687">Ribonucleoprotein</keyword>
<dbReference type="GO" id="GO:0000027">
    <property type="term" value="P:ribosomal large subunit assembly"/>
    <property type="evidence" value="ECO:0007669"/>
    <property type="project" value="TreeGrafter"/>
</dbReference>
<feature type="region of interest" description="Disordered" evidence="4">
    <location>
        <begin position="1"/>
        <end position="26"/>
    </location>
</feature>
<dbReference type="Proteomes" id="UP000034291">
    <property type="component" value="Unassembled WGS sequence"/>
</dbReference>
<dbReference type="GO" id="GO:0008097">
    <property type="term" value="F:5S rRNA binding"/>
    <property type="evidence" value="ECO:0007669"/>
    <property type="project" value="InterPro"/>
</dbReference>
<accession>A0A0F8XBT2</accession>
<feature type="compositionally biased region" description="Polar residues" evidence="4">
    <location>
        <begin position="9"/>
        <end position="23"/>
    </location>
</feature>
<evidence type="ECO:0000256" key="3">
    <source>
        <dbReference type="ARBA" id="ARBA00023274"/>
    </source>
</evidence>
<dbReference type="GO" id="GO:0003735">
    <property type="term" value="F:structural constituent of ribosome"/>
    <property type="evidence" value="ECO:0007669"/>
    <property type="project" value="InterPro"/>
</dbReference>
<feature type="non-terminal residue" evidence="5">
    <location>
        <position position="1"/>
    </location>
</feature>
<organism evidence="5 6">
    <name type="scientific">Aspergillus rambellii</name>
    <dbReference type="NCBI Taxonomy" id="308745"/>
    <lineage>
        <taxon>Eukaryota</taxon>
        <taxon>Fungi</taxon>
        <taxon>Dikarya</taxon>
        <taxon>Ascomycota</taxon>
        <taxon>Pezizomycotina</taxon>
        <taxon>Eurotiomycetes</taxon>
        <taxon>Eurotiomycetidae</taxon>
        <taxon>Eurotiales</taxon>
        <taxon>Aspergillaceae</taxon>
        <taxon>Aspergillus</taxon>
        <taxon>Aspergillus subgen. Nidulantes</taxon>
    </lineage>
</organism>
<name>A0A0F8XBT2_9EURO</name>
<dbReference type="Gene3D" id="3.30.420.100">
    <property type="match status" value="1"/>
</dbReference>
<keyword evidence="6" id="KW-1185">Reference proteome</keyword>
<dbReference type="GO" id="GO:0006412">
    <property type="term" value="P:translation"/>
    <property type="evidence" value="ECO:0007669"/>
    <property type="project" value="InterPro"/>
</dbReference>
<evidence type="ECO:0000256" key="1">
    <source>
        <dbReference type="ARBA" id="ARBA00007116"/>
    </source>
</evidence>
<protein>
    <submittedName>
        <fullName evidence="5">60S ribosomal protein</fullName>
    </submittedName>
</protein>
<dbReference type="AlphaFoldDB" id="A0A0F8XBT2"/>
<keyword evidence="2 5" id="KW-0689">Ribosomal protein</keyword>
<proteinExistence type="inferred from homology"/>